<proteinExistence type="predicted"/>
<evidence type="ECO:0008006" key="4">
    <source>
        <dbReference type="Google" id="ProtNLM"/>
    </source>
</evidence>
<evidence type="ECO:0000313" key="2">
    <source>
        <dbReference type="EMBL" id="KZS91494.1"/>
    </source>
</evidence>
<evidence type="ECO:0000313" key="3">
    <source>
        <dbReference type="Proteomes" id="UP000076722"/>
    </source>
</evidence>
<dbReference type="AlphaFoldDB" id="A0A164SHR0"/>
<keyword evidence="3" id="KW-1185">Reference proteome</keyword>
<feature type="chain" id="PRO_5007853129" description="Glycoside hydrolase 131 catalytic N-terminal domain-containing protein" evidence="1">
    <location>
        <begin position="19"/>
        <end position="310"/>
    </location>
</feature>
<reference evidence="2 3" key="1">
    <citation type="journal article" date="2016" name="Mol. Biol. Evol.">
        <title>Comparative Genomics of Early-Diverging Mushroom-Forming Fungi Provides Insights into the Origins of Lignocellulose Decay Capabilities.</title>
        <authorList>
            <person name="Nagy L.G."/>
            <person name="Riley R."/>
            <person name="Tritt A."/>
            <person name="Adam C."/>
            <person name="Daum C."/>
            <person name="Floudas D."/>
            <person name="Sun H."/>
            <person name="Yadav J.S."/>
            <person name="Pangilinan J."/>
            <person name="Larsson K.H."/>
            <person name="Matsuura K."/>
            <person name="Barry K."/>
            <person name="Labutti K."/>
            <person name="Kuo R."/>
            <person name="Ohm R.A."/>
            <person name="Bhattacharya S.S."/>
            <person name="Shirouzu T."/>
            <person name="Yoshinaga Y."/>
            <person name="Martin F.M."/>
            <person name="Grigoriev I.V."/>
            <person name="Hibbett D.S."/>
        </authorList>
    </citation>
    <scope>NUCLEOTIDE SEQUENCE [LARGE SCALE GENOMIC DNA]</scope>
    <source>
        <strain evidence="2 3">HHB9708</strain>
    </source>
</reference>
<sequence length="310" mass="33232">MLLTPLLTLLYFAAASEGFSFKGREIVQQFRDAVRPLTNGQLLAAGMHLQPPKPIAKKIVQSKKRRASAVDTAPLARRSSGPEMPSRVTITGKDATTGEVLGFLDFQPEGQFEDATGFVLTFNIFNPDHFENVFLIDSSRGLNNIDIAIEDDPDFPGTDLVVGAGWEIFFPGDPTGPFTLGKGSSKIGLILIVAHSETDGPATLDSQTETRSGDPFFGHGPTESNIWSINPLTFELTASWINPDKSLVPVTIFWDPQEFFGNVGIAGDLDAAVAASDNGGNEGTFPLSNAAIPIKLFVGTDSLSPPPTRK</sequence>
<organism evidence="2 3">
    <name type="scientific">Sistotremastrum niveocremeum HHB9708</name>
    <dbReference type="NCBI Taxonomy" id="1314777"/>
    <lineage>
        <taxon>Eukaryota</taxon>
        <taxon>Fungi</taxon>
        <taxon>Dikarya</taxon>
        <taxon>Basidiomycota</taxon>
        <taxon>Agaricomycotina</taxon>
        <taxon>Agaricomycetes</taxon>
        <taxon>Sistotremastrales</taxon>
        <taxon>Sistotremastraceae</taxon>
        <taxon>Sertulicium</taxon>
        <taxon>Sertulicium niveocremeum</taxon>
    </lineage>
</organism>
<accession>A0A164SHR0</accession>
<protein>
    <recommendedName>
        <fullName evidence="4">Glycoside hydrolase 131 catalytic N-terminal domain-containing protein</fullName>
    </recommendedName>
</protein>
<name>A0A164SHR0_9AGAM</name>
<dbReference type="OrthoDB" id="4584900at2759"/>
<evidence type="ECO:0000256" key="1">
    <source>
        <dbReference type="SAM" id="SignalP"/>
    </source>
</evidence>
<keyword evidence="1" id="KW-0732">Signal</keyword>
<gene>
    <name evidence="2" type="ORF">SISNIDRAFT_456725</name>
</gene>
<dbReference type="Proteomes" id="UP000076722">
    <property type="component" value="Unassembled WGS sequence"/>
</dbReference>
<dbReference type="EMBL" id="KV419415">
    <property type="protein sequence ID" value="KZS91494.1"/>
    <property type="molecule type" value="Genomic_DNA"/>
</dbReference>
<feature type="signal peptide" evidence="1">
    <location>
        <begin position="1"/>
        <end position="18"/>
    </location>
</feature>